<dbReference type="GO" id="GO:0006357">
    <property type="term" value="P:regulation of transcription by RNA polymerase II"/>
    <property type="evidence" value="ECO:0007669"/>
    <property type="project" value="TreeGrafter"/>
</dbReference>
<dbReference type="AlphaFoldDB" id="A0A6G0YF28"/>
<dbReference type="SMART" id="SM00595">
    <property type="entry name" value="MADF"/>
    <property type="match status" value="1"/>
</dbReference>
<proteinExistence type="predicted"/>
<dbReference type="InterPro" id="IPR039353">
    <property type="entry name" value="TF_Adf1"/>
</dbReference>
<evidence type="ECO:0000313" key="3">
    <source>
        <dbReference type="Proteomes" id="UP000478052"/>
    </source>
</evidence>
<dbReference type="OrthoDB" id="6606983at2759"/>
<reference evidence="2 3" key="1">
    <citation type="submission" date="2019-08" db="EMBL/GenBank/DDBJ databases">
        <title>Whole genome of Aphis craccivora.</title>
        <authorList>
            <person name="Voronova N.V."/>
            <person name="Shulinski R.S."/>
            <person name="Bandarenka Y.V."/>
            <person name="Zhorov D.G."/>
            <person name="Warner D."/>
        </authorList>
    </citation>
    <scope>NUCLEOTIDE SEQUENCE [LARGE SCALE GENOMIC DNA]</scope>
    <source>
        <strain evidence="2">180601</strain>
        <tissue evidence="2">Whole Body</tissue>
    </source>
</reference>
<dbReference type="Proteomes" id="UP000478052">
    <property type="component" value="Unassembled WGS sequence"/>
</dbReference>
<gene>
    <name evidence="2" type="ORF">FWK35_00017912</name>
</gene>
<evidence type="ECO:0000313" key="2">
    <source>
        <dbReference type="EMBL" id="KAF0754548.1"/>
    </source>
</evidence>
<dbReference type="GO" id="GO:0005634">
    <property type="term" value="C:nucleus"/>
    <property type="evidence" value="ECO:0007669"/>
    <property type="project" value="TreeGrafter"/>
</dbReference>
<dbReference type="InterPro" id="IPR006578">
    <property type="entry name" value="MADF-dom"/>
</dbReference>
<keyword evidence="3" id="KW-1185">Reference proteome</keyword>
<protein>
    <submittedName>
        <fullName evidence="2">MADF domain-containing protein</fullName>
    </submittedName>
</protein>
<dbReference type="PANTHER" id="PTHR12243">
    <property type="entry name" value="MADF DOMAIN TRANSCRIPTION FACTOR"/>
    <property type="match status" value="1"/>
</dbReference>
<dbReference type="PROSITE" id="PS51029">
    <property type="entry name" value="MADF"/>
    <property type="match status" value="1"/>
</dbReference>
<dbReference type="EMBL" id="VUJU01004381">
    <property type="protein sequence ID" value="KAF0754548.1"/>
    <property type="molecule type" value="Genomic_DNA"/>
</dbReference>
<evidence type="ECO:0000259" key="1">
    <source>
        <dbReference type="PROSITE" id="PS51029"/>
    </source>
</evidence>
<sequence length="276" mass="31711">MCHLCKIFVINGKDHICLQSITDKSVVVTNIPKKIASKKNIFDTFIEEESILETSFQSDEPTTSSSIKKITKNNGINKEDMFKLISIIETCKPLWDYRLPLGDRSENVKNNMWNEVFVQFNGSYTLQCLKSTWKYIRERYTREKKPSASGSAGGTKKIWEHFQSLRFLDDVLLVQKRTIDNLIQESTSSNELNESTPSHKRSKRPTIEHYMSSLIDELKLSRPITPTEPVLMAPEPPNEDHTFSLYLTNIMSGIPKQSKIRLQGKLIALVIEELNK</sequence>
<organism evidence="2 3">
    <name type="scientific">Aphis craccivora</name>
    <name type="common">Cowpea aphid</name>
    <dbReference type="NCBI Taxonomy" id="307492"/>
    <lineage>
        <taxon>Eukaryota</taxon>
        <taxon>Metazoa</taxon>
        <taxon>Ecdysozoa</taxon>
        <taxon>Arthropoda</taxon>
        <taxon>Hexapoda</taxon>
        <taxon>Insecta</taxon>
        <taxon>Pterygota</taxon>
        <taxon>Neoptera</taxon>
        <taxon>Paraneoptera</taxon>
        <taxon>Hemiptera</taxon>
        <taxon>Sternorrhyncha</taxon>
        <taxon>Aphidomorpha</taxon>
        <taxon>Aphidoidea</taxon>
        <taxon>Aphididae</taxon>
        <taxon>Aphidini</taxon>
        <taxon>Aphis</taxon>
        <taxon>Aphis</taxon>
    </lineage>
</organism>
<accession>A0A6G0YF28</accession>
<comment type="caution">
    <text evidence="2">The sequence shown here is derived from an EMBL/GenBank/DDBJ whole genome shotgun (WGS) entry which is preliminary data.</text>
</comment>
<name>A0A6G0YF28_APHCR</name>
<dbReference type="GO" id="GO:0005667">
    <property type="term" value="C:transcription regulator complex"/>
    <property type="evidence" value="ECO:0007669"/>
    <property type="project" value="TreeGrafter"/>
</dbReference>
<dbReference type="Pfam" id="PF10545">
    <property type="entry name" value="MADF_DNA_bdg"/>
    <property type="match status" value="1"/>
</dbReference>
<feature type="domain" description="MADF" evidence="1">
    <location>
        <begin position="83"/>
        <end position="173"/>
    </location>
</feature>
<dbReference type="PANTHER" id="PTHR12243:SF64">
    <property type="entry name" value="DORSAL INTERACTING PROTEIN 3-RELATED"/>
    <property type="match status" value="1"/>
</dbReference>